<proteinExistence type="predicted"/>
<evidence type="ECO:0000313" key="2">
    <source>
        <dbReference type="EMBL" id="KRZ12704.1"/>
    </source>
</evidence>
<evidence type="ECO:0000313" key="3">
    <source>
        <dbReference type="Proteomes" id="UP000055024"/>
    </source>
</evidence>
<organism evidence="2 3">
    <name type="scientific">Trichinella zimbabwensis</name>
    <dbReference type="NCBI Taxonomy" id="268475"/>
    <lineage>
        <taxon>Eukaryota</taxon>
        <taxon>Metazoa</taxon>
        <taxon>Ecdysozoa</taxon>
        <taxon>Nematoda</taxon>
        <taxon>Enoplea</taxon>
        <taxon>Dorylaimia</taxon>
        <taxon>Trichinellida</taxon>
        <taxon>Trichinellidae</taxon>
        <taxon>Trichinella</taxon>
    </lineage>
</organism>
<keyword evidence="3" id="KW-1185">Reference proteome</keyword>
<comment type="caution">
    <text evidence="2">The sequence shown here is derived from an EMBL/GenBank/DDBJ whole genome shotgun (WGS) entry which is preliminary data.</text>
</comment>
<evidence type="ECO:0000256" key="1">
    <source>
        <dbReference type="SAM" id="Phobius"/>
    </source>
</evidence>
<keyword evidence="1" id="KW-0812">Transmembrane</keyword>
<keyword evidence="1" id="KW-0472">Membrane</keyword>
<feature type="transmembrane region" description="Helical" evidence="1">
    <location>
        <begin position="6"/>
        <end position="37"/>
    </location>
</feature>
<sequence length="60" mass="6848">MYSLQFWFSCWCSISIVLIDIFGYHCLVYITLVTIAIGNSATPRTDESIDVSQARTELRV</sequence>
<keyword evidence="1" id="KW-1133">Transmembrane helix</keyword>
<dbReference type="AlphaFoldDB" id="A0A0V1HR09"/>
<name>A0A0V1HR09_9BILA</name>
<reference evidence="2 3" key="1">
    <citation type="submission" date="2015-01" db="EMBL/GenBank/DDBJ databases">
        <title>Evolution of Trichinella species and genotypes.</title>
        <authorList>
            <person name="Korhonen P.K."/>
            <person name="Edoardo P."/>
            <person name="Giuseppe L.R."/>
            <person name="Gasser R.B."/>
        </authorList>
    </citation>
    <scope>NUCLEOTIDE SEQUENCE [LARGE SCALE GENOMIC DNA]</scope>
    <source>
        <strain evidence="2">ISS1029</strain>
    </source>
</reference>
<gene>
    <name evidence="2" type="ORF">T11_8561</name>
</gene>
<protein>
    <submittedName>
        <fullName evidence="2">Uncharacterized protein</fullName>
    </submittedName>
</protein>
<dbReference type="EMBL" id="JYDP01000038">
    <property type="protein sequence ID" value="KRZ12704.1"/>
    <property type="molecule type" value="Genomic_DNA"/>
</dbReference>
<dbReference type="Proteomes" id="UP000055024">
    <property type="component" value="Unassembled WGS sequence"/>
</dbReference>
<accession>A0A0V1HR09</accession>